<dbReference type="PIRSF" id="PIRSF009264">
    <property type="entry name" value="TagBP_ald_AgaZ"/>
    <property type="match status" value="1"/>
</dbReference>
<comment type="pathway">
    <text evidence="1">Carbohydrate metabolism.</text>
</comment>
<dbReference type="InterPro" id="IPR012062">
    <property type="entry name" value="GatZ/KbaZ-like"/>
</dbReference>
<dbReference type="AlphaFoldDB" id="A0A3S4RJQ9"/>
<dbReference type="GO" id="GO:0005886">
    <property type="term" value="C:plasma membrane"/>
    <property type="evidence" value="ECO:0007669"/>
    <property type="project" value="TreeGrafter"/>
</dbReference>
<dbReference type="GO" id="GO:0005975">
    <property type="term" value="P:carbohydrate metabolic process"/>
    <property type="evidence" value="ECO:0007669"/>
    <property type="project" value="InterPro"/>
</dbReference>
<dbReference type="EMBL" id="LR134356">
    <property type="protein sequence ID" value="VEG52263.1"/>
    <property type="molecule type" value="Genomic_DNA"/>
</dbReference>
<dbReference type="PANTHER" id="PTHR32502:SF2">
    <property type="entry name" value="D-TAGATOSE-1,6-BISPHOSPHATE ALDOLASE SUBUNIT KBAZ"/>
    <property type="match status" value="1"/>
</dbReference>
<gene>
    <name evidence="2" type="primary">kbaZ</name>
    <name evidence="2" type="ORF">NCTC10437_01370</name>
</gene>
<proteinExistence type="predicted"/>
<evidence type="ECO:0000256" key="1">
    <source>
        <dbReference type="ARBA" id="ARBA00005007"/>
    </source>
</evidence>
<accession>A0A3S4RJQ9</accession>
<dbReference type="PANTHER" id="PTHR32502">
    <property type="entry name" value="N-ACETYLGALACTOSAMINE PERMEASE II COMPONENT-RELATED"/>
    <property type="match status" value="1"/>
</dbReference>
<evidence type="ECO:0000313" key="2">
    <source>
        <dbReference type="EMBL" id="VEG52263.1"/>
    </source>
</evidence>
<dbReference type="OrthoDB" id="1672942at2"/>
<dbReference type="Gene3D" id="3.20.20.70">
    <property type="entry name" value="Aldolase class I"/>
    <property type="match status" value="1"/>
</dbReference>
<dbReference type="KEGG" id="mauu:NCTC10437_01370"/>
<protein>
    <submittedName>
        <fullName evidence="2">D-tagatose-bisphosphate aldolase non-catalytic subunit</fullName>
    </submittedName>
</protein>
<dbReference type="STRING" id="1791.GCA_001049355_00323"/>
<dbReference type="Gene3D" id="1.10.400.20">
    <property type="entry name" value="putative tagatose 6-phosphate kinase domain like"/>
    <property type="match status" value="1"/>
</dbReference>
<reference evidence="2 3" key="1">
    <citation type="submission" date="2018-12" db="EMBL/GenBank/DDBJ databases">
        <authorList>
            <consortium name="Pathogen Informatics"/>
        </authorList>
    </citation>
    <scope>NUCLEOTIDE SEQUENCE [LARGE SCALE GENOMIC DNA]</scope>
    <source>
        <strain evidence="2 3">NCTC10437</strain>
    </source>
</reference>
<sequence>MTDTLHRIDWLADTIGRHKSGESVGIYSVCSAHPTVLEAAIVQAAADGGYVLIEATSNQVDQFGGYTGLRPAEFRDLVLGIADRCGFARERVVLGGDHLGPNRWQRESADVAMAHAEVLIAAYVEAGYTKIHLDCSMSCADDPAVLPDDVVASRSARLLRVAEDAAGRAGSDRPVYVIGTEVPVPGGAHETLDRLTPTPPERARATIAAHRTAFADAGLGHVWPRVMALVVQPGVEFDHVQVIDYEHAATAQLRHVLDDEDNLVFEAHSTDYQRPAQLRELVEDHWAVLKVGPGLTFAMREALFALAMIEIEVVPRTARSTLIETLERRMLAEPRYWQDYYEGDPVAQRTSRRYSFSDRLRYYWADGEVDAARQTLLANLDRVGIPLPLISQFLPLQYERIRAGELGVDAQALVIDRVRDALRPYADACRVSDAHAHTMISGGTR</sequence>
<name>A0A3S4RJQ9_MYCAU</name>
<dbReference type="NCBIfam" id="TIGR02810">
    <property type="entry name" value="agaZ_gatZ"/>
    <property type="match status" value="1"/>
</dbReference>
<organism evidence="2 3">
    <name type="scientific">Mycolicibacterium aurum</name>
    <name type="common">Mycobacterium aurum</name>
    <dbReference type="NCBI Taxonomy" id="1791"/>
    <lineage>
        <taxon>Bacteria</taxon>
        <taxon>Bacillati</taxon>
        <taxon>Actinomycetota</taxon>
        <taxon>Actinomycetes</taxon>
        <taxon>Mycobacteriales</taxon>
        <taxon>Mycobacteriaceae</taxon>
        <taxon>Mycolicibacterium</taxon>
    </lineage>
</organism>
<evidence type="ECO:0000313" key="3">
    <source>
        <dbReference type="Proteomes" id="UP000279306"/>
    </source>
</evidence>
<dbReference type="Proteomes" id="UP000279306">
    <property type="component" value="Chromosome"/>
</dbReference>
<dbReference type="RefSeq" id="WP_048630271.1">
    <property type="nucleotide sequence ID" value="NZ_CVQQ01000001.1"/>
</dbReference>
<dbReference type="InterPro" id="IPR013785">
    <property type="entry name" value="Aldolase_TIM"/>
</dbReference>
<dbReference type="SUPFAM" id="SSF51569">
    <property type="entry name" value="Aldolase"/>
    <property type="match status" value="1"/>
</dbReference>
<keyword evidence="3" id="KW-1185">Reference proteome</keyword>
<dbReference type="InterPro" id="IPR050303">
    <property type="entry name" value="GatZ_KbaZ_carbometab"/>
</dbReference>
<dbReference type="GO" id="GO:0009401">
    <property type="term" value="P:phosphoenolpyruvate-dependent sugar phosphotransferase system"/>
    <property type="evidence" value="ECO:0007669"/>
    <property type="project" value="TreeGrafter"/>
</dbReference>
<dbReference type="Pfam" id="PF08013">
    <property type="entry name" value="GatZ_KbaZ-like"/>
    <property type="match status" value="1"/>
</dbReference>